<evidence type="ECO:0000313" key="3">
    <source>
        <dbReference type="EnsemblPlants" id="Zm00001eb348610_P001"/>
    </source>
</evidence>
<reference evidence="3" key="3">
    <citation type="submission" date="2021-05" db="UniProtKB">
        <authorList>
            <consortium name="EnsemblPlants"/>
        </authorList>
    </citation>
    <scope>IDENTIFICATION</scope>
    <source>
        <strain evidence="3">cv. B73</strain>
    </source>
</reference>
<dbReference type="PANTHER" id="PTHR19241">
    <property type="entry name" value="ATP-BINDING CASSETTE TRANSPORTER"/>
    <property type="match status" value="1"/>
</dbReference>
<feature type="chain" id="PRO_5032969987" evidence="2">
    <location>
        <begin position="27"/>
        <end position="146"/>
    </location>
</feature>
<keyword evidence="2" id="KW-0732">Signal</keyword>
<name>A0A804QPY4_MAIZE</name>
<dbReference type="Gramene" id="Zm00001eb348610_T001">
    <property type="protein sequence ID" value="Zm00001eb348610_P001"/>
    <property type="gene ID" value="Zm00001eb348610"/>
</dbReference>
<accession>A0A804QPY4</accession>
<evidence type="ECO:0000256" key="2">
    <source>
        <dbReference type="SAM" id="SignalP"/>
    </source>
</evidence>
<feature type="signal peptide" evidence="2">
    <location>
        <begin position="1"/>
        <end position="26"/>
    </location>
</feature>
<reference evidence="3" key="2">
    <citation type="submission" date="2019-07" db="EMBL/GenBank/DDBJ databases">
        <authorList>
            <person name="Seetharam A."/>
            <person name="Woodhouse M."/>
            <person name="Cannon E."/>
        </authorList>
    </citation>
    <scope>NUCLEOTIDE SEQUENCE [LARGE SCALE GENOMIC DNA]</scope>
    <source>
        <strain evidence="3">cv. B73</strain>
    </source>
</reference>
<sequence>MSASTACDGLPHLIPLLAWAAGAAAGHEGCEAGVAPAEMRSPPWSASWEFGYGLALCRKRRLLKWSSFGMLLVAQRVNRKRNRCFQEEMLTKLARREKTTNIKPDHDIDVYMKILDLEVCADTLVGKEMMRGISGGQRKHVTIGKS</sequence>
<dbReference type="Proteomes" id="UP000007305">
    <property type="component" value="Chromosome 8"/>
</dbReference>
<proteinExistence type="predicted"/>
<keyword evidence="1" id="KW-0813">Transport</keyword>
<dbReference type="AlphaFoldDB" id="A0A804QPY4"/>
<reference evidence="4" key="1">
    <citation type="journal article" date="2009" name="Science">
        <title>The B73 maize genome: complexity, diversity, and dynamics.</title>
        <authorList>
            <person name="Schnable P.S."/>
            <person name="Ware D."/>
            <person name="Fulton R.S."/>
            <person name="Stein J.C."/>
            <person name="Wei F."/>
            <person name="Pasternak S."/>
            <person name="Liang C."/>
            <person name="Zhang J."/>
            <person name="Fulton L."/>
            <person name="Graves T.A."/>
            <person name="Minx P."/>
            <person name="Reily A.D."/>
            <person name="Courtney L."/>
            <person name="Kruchowski S.S."/>
            <person name="Tomlinson C."/>
            <person name="Strong C."/>
            <person name="Delehaunty K."/>
            <person name="Fronick C."/>
            <person name="Courtney B."/>
            <person name="Rock S.M."/>
            <person name="Belter E."/>
            <person name="Du F."/>
            <person name="Kim K."/>
            <person name="Abbott R.M."/>
            <person name="Cotton M."/>
            <person name="Levy A."/>
            <person name="Marchetto P."/>
            <person name="Ochoa K."/>
            <person name="Jackson S.M."/>
            <person name="Gillam B."/>
            <person name="Chen W."/>
            <person name="Yan L."/>
            <person name="Higginbotham J."/>
            <person name="Cardenas M."/>
            <person name="Waligorski J."/>
            <person name="Applebaum E."/>
            <person name="Phelps L."/>
            <person name="Falcone J."/>
            <person name="Kanchi K."/>
            <person name="Thane T."/>
            <person name="Scimone A."/>
            <person name="Thane N."/>
            <person name="Henke J."/>
            <person name="Wang T."/>
            <person name="Ruppert J."/>
            <person name="Shah N."/>
            <person name="Rotter K."/>
            <person name="Hodges J."/>
            <person name="Ingenthron E."/>
            <person name="Cordes M."/>
            <person name="Kohlberg S."/>
            <person name="Sgro J."/>
            <person name="Delgado B."/>
            <person name="Mead K."/>
            <person name="Chinwalla A."/>
            <person name="Leonard S."/>
            <person name="Crouse K."/>
            <person name="Collura K."/>
            <person name="Kudrna D."/>
            <person name="Currie J."/>
            <person name="He R."/>
            <person name="Angelova A."/>
            <person name="Rajasekar S."/>
            <person name="Mueller T."/>
            <person name="Lomeli R."/>
            <person name="Scara G."/>
            <person name="Ko A."/>
            <person name="Delaney K."/>
            <person name="Wissotski M."/>
            <person name="Lopez G."/>
            <person name="Campos D."/>
            <person name="Braidotti M."/>
            <person name="Ashley E."/>
            <person name="Golser W."/>
            <person name="Kim H."/>
            <person name="Lee S."/>
            <person name="Lin J."/>
            <person name="Dujmic Z."/>
            <person name="Kim W."/>
            <person name="Talag J."/>
            <person name="Zuccolo A."/>
            <person name="Fan C."/>
            <person name="Sebastian A."/>
            <person name="Kramer M."/>
            <person name="Spiegel L."/>
            <person name="Nascimento L."/>
            <person name="Zutavern T."/>
            <person name="Miller B."/>
            <person name="Ambroise C."/>
            <person name="Muller S."/>
            <person name="Spooner W."/>
            <person name="Narechania A."/>
            <person name="Ren L."/>
            <person name="Wei S."/>
            <person name="Kumari S."/>
            <person name="Faga B."/>
            <person name="Levy M.J."/>
            <person name="McMahan L."/>
            <person name="Van Buren P."/>
            <person name="Vaughn M.W."/>
            <person name="Ying K."/>
            <person name="Yeh C.-T."/>
            <person name="Emrich S.J."/>
            <person name="Jia Y."/>
            <person name="Kalyanaraman A."/>
            <person name="Hsia A.-P."/>
            <person name="Barbazuk W.B."/>
            <person name="Baucom R.S."/>
            <person name="Brutnell T.P."/>
            <person name="Carpita N.C."/>
            <person name="Chaparro C."/>
            <person name="Chia J.-M."/>
            <person name="Deragon J.-M."/>
            <person name="Estill J.C."/>
            <person name="Fu Y."/>
            <person name="Jeddeloh J.A."/>
            <person name="Han Y."/>
            <person name="Lee H."/>
            <person name="Li P."/>
            <person name="Lisch D.R."/>
            <person name="Liu S."/>
            <person name="Liu Z."/>
            <person name="Nagel D.H."/>
            <person name="McCann M.C."/>
            <person name="SanMiguel P."/>
            <person name="Myers A.M."/>
            <person name="Nettleton D."/>
            <person name="Nguyen J."/>
            <person name="Penning B.W."/>
            <person name="Ponnala L."/>
            <person name="Schneider K.L."/>
            <person name="Schwartz D.C."/>
            <person name="Sharma A."/>
            <person name="Soderlund C."/>
            <person name="Springer N.M."/>
            <person name="Sun Q."/>
            <person name="Wang H."/>
            <person name="Waterman M."/>
            <person name="Westerman R."/>
            <person name="Wolfgruber T.K."/>
            <person name="Yang L."/>
            <person name="Yu Y."/>
            <person name="Zhang L."/>
            <person name="Zhou S."/>
            <person name="Zhu Q."/>
            <person name="Bennetzen J.L."/>
            <person name="Dawe R.K."/>
            <person name="Jiang J."/>
            <person name="Jiang N."/>
            <person name="Presting G.G."/>
            <person name="Wessler S.R."/>
            <person name="Aluru S."/>
            <person name="Martienssen R.A."/>
            <person name="Clifton S.W."/>
            <person name="McCombie W.R."/>
            <person name="Wing R.A."/>
            <person name="Wilson R.K."/>
        </authorList>
    </citation>
    <scope>NUCLEOTIDE SEQUENCE [LARGE SCALE GENOMIC DNA]</scope>
    <source>
        <strain evidence="4">cv. B73</strain>
    </source>
</reference>
<keyword evidence="4" id="KW-1185">Reference proteome</keyword>
<dbReference type="EnsemblPlants" id="Zm00001eb348610_T001">
    <property type="protein sequence ID" value="Zm00001eb348610_P001"/>
    <property type="gene ID" value="Zm00001eb348610"/>
</dbReference>
<evidence type="ECO:0000256" key="1">
    <source>
        <dbReference type="ARBA" id="ARBA00022448"/>
    </source>
</evidence>
<organism evidence="3 4">
    <name type="scientific">Zea mays</name>
    <name type="common">Maize</name>
    <dbReference type="NCBI Taxonomy" id="4577"/>
    <lineage>
        <taxon>Eukaryota</taxon>
        <taxon>Viridiplantae</taxon>
        <taxon>Streptophyta</taxon>
        <taxon>Embryophyta</taxon>
        <taxon>Tracheophyta</taxon>
        <taxon>Spermatophyta</taxon>
        <taxon>Magnoliopsida</taxon>
        <taxon>Liliopsida</taxon>
        <taxon>Poales</taxon>
        <taxon>Poaceae</taxon>
        <taxon>PACMAD clade</taxon>
        <taxon>Panicoideae</taxon>
        <taxon>Andropogonodae</taxon>
        <taxon>Andropogoneae</taxon>
        <taxon>Tripsacinae</taxon>
        <taxon>Zea</taxon>
    </lineage>
</organism>
<evidence type="ECO:0000313" key="4">
    <source>
        <dbReference type="Proteomes" id="UP000007305"/>
    </source>
</evidence>
<protein>
    <submittedName>
        <fullName evidence="3">Uncharacterized protein</fullName>
    </submittedName>
</protein>